<keyword evidence="8 16" id="KW-0791">Threonine biosynthesis</keyword>
<feature type="binding site" evidence="15">
    <location>
        <position position="106"/>
    </location>
    <ligand>
        <name>NADPH</name>
        <dbReference type="ChEBI" id="CHEBI:57783"/>
    </ligand>
</feature>
<accession>A0A134CJL6</accession>
<dbReference type="Gene3D" id="3.40.50.720">
    <property type="entry name" value="NAD(P)-binding Rossmann-like Domain"/>
    <property type="match status" value="1"/>
</dbReference>
<dbReference type="Gene3D" id="3.30.70.260">
    <property type="match status" value="1"/>
</dbReference>
<keyword evidence="20" id="KW-1185">Reference proteome</keyword>
<evidence type="ECO:0000256" key="17">
    <source>
        <dbReference type="RuleBase" id="RU004171"/>
    </source>
</evidence>
<dbReference type="AlphaFoldDB" id="A0A134CJL6"/>
<protein>
    <recommendedName>
        <fullName evidence="6 16">Homoserine dehydrogenase</fullName>
        <ecNumber evidence="5 16">1.1.1.3</ecNumber>
    </recommendedName>
</protein>
<evidence type="ECO:0000256" key="5">
    <source>
        <dbReference type="ARBA" id="ARBA00013213"/>
    </source>
</evidence>
<evidence type="ECO:0000256" key="10">
    <source>
        <dbReference type="ARBA" id="ARBA00023002"/>
    </source>
</evidence>
<dbReference type="SUPFAM" id="SSF51735">
    <property type="entry name" value="NAD(P)-binding Rossmann-fold domains"/>
    <property type="match status" value="1"/>
</dbReference>
<reference evidence="20" key="1">
    <citation type="submission" date="2016-01" db="EMBL/GenBank/DDBJ databases">
        <authorList>
            <person name="Mitreva M."/>
            <person name="Pepin K.H."/>
            <person name="Mihindukulasuriya K.A."/>
            <person name="Fulton R."/>
            <person name="Fronick C."/>
            <person name="O'Laughlin M."/>
            <person name="Miner T."/>
            <person name="Herter B."/>
            <person name="Rosa B.A."/>
            <person name="Cordes M."/>
            <person name="Tomlinson C."/>
            <person name="Wollam A."/>
            <person name="Palsikar V.B."/>
            <person name="Mardis E.R."/>
            <person name="Wilson R.K."/>
        </authorList>
    </citation>
    <scope>NUCLEOTIDE SEQUENCE [LARGE SCALE GENOMIC DNA]</scope>
    <source>
        <strain evidence="20">KA00182</strain>
    </source>
</reference>
<dbReference type="EMBL" id="LSDT01000015">
    <property type="protein sequence ID" value="KXB92309.1"/>
    <property type="molecule type" value="Genomic_DNA"/>
</dbReference>
<feature type="binding site" evidence="15">
    <location>
        <begin position="9"/>
        <end position="16"/>
    </location>
    <ligand>
        <name>NADP(+)</name>
        <dbReference type="ChEBI" id="CHEBI:58349"/>
    </ligand>
</feature>
<dbReference type="Gene3D" id="3.30.360.10">
    <property type="entry name" value="Dihydrodipicolinate Reductase, domain 2"/>
    <property type="match status" value="1"/>
</dbReference>
<dbReference type="UniPathway" id="UPA00050">
    <property type="reaction ID" value="UER00063"/>
</dbReference>
<dbReference type="UniPathway" id="UPA00051">
    <property type="reaction ID" value="UER00465"/>
</dbReference>
<keyword evidence="7 16" id="KW-0028">Amino-acid biosynthesis</keyword>
<dbReference type="InterPro" id="IPR019811">
    <property type="entry name" value="HDH_CS"/>
</dbReference>
<dbReference type="Pfam" id="PF01842">
    <property type="entry name" value="ACT"/>
    <property type="match status" value="1"/>
</dbReference>
<evidence type="ECO:0000256" key="9">
    <source>
        <dbReference type="ARBA" id="ARBA00022857"/>
    </source>
</evidence>
<proteinExistence type="inferred from homology"/>
<dbReference type="Proteomes" id="UP000070160">
    <property type="component" value="Unassembled WGS sequence"/>
</dbReference>
<comment type="similarity">
    <text evidence="4 17">Belongs to the homoserine dehydrogenase family.</text>
</comment>
<dbReference type="InterPro" id="IPR002912">
    <property type="entry name" value="ACT_dom"/>
</dbReference>
<keyword evidence="9 15" id="KW-0521">NADP</keyword>
<dbReference type="SUPFAM" id="SSF55347">
    <property type="entry name" value="Glyceraldehyde-3-phosphate dehydrogenase-like, C-terminal domain"/>
    <property type="match status" value="1"/>
</dbReference>
<dbReference type="GO" id="GO:0009088">
    <property type="term" value="P:threonine biosynthetic process"/>
    <property type="evidence" value="ECO:0007669"/>
    <property type="project" value="UniProtKB-UniPathway"/>
</dbReference>
<dbReference type="InterPro" id="IPR036291">
    <property type="entry name" value="NAD(P)-bd_dom_sf"/>
</dbReference>
<keyword evidence="10 16" id="KW-0560">Oxidoreductase</keyword>
<evidence type="ECO:0000256" key="7">
    <source>
        <dbReference type="ARBA" id="ARBA00022605"/>
    </source>
</evidence>
<comment type="caution">
    <text evidence="19">The sequence shown here is derived from an EMBL/GenBank/DDBJ whole genome shotgun (WGS) entry which is preliminary data.</text>
</comment>
<evidence type="ECO:0000256" key="15">
    <source>
        <dbReference type="PIRSR" id="PIRSR000098-2"/>
    </source>
</evidence>
<dbReference type="Pfam" id="PF00742">
    <property type="entry name" value="Homoserine_dh"/>
    <property type="match status" value="1"/>
</dbReference>
<dbReference type="CDD" id="cd04881">
    <property type="entry name" value="ACT_HSDH-Hom"/>
    <property type="match status" value="1"/>
</dbReference>
<evidence type="ECO:0000256" key="11">
    <source>
        <dbReference type="ARBA" id="ARBA00023053"/>
    </source>
</evidence>
<dbReference type="PANTHER" id="PTHR43331">
    <property type="entry name" value="HOMOSERINE DEHYDROGENASE"/>
    <property type="match status" value="1"/>
</dbReference>
<dbReference type="STRING" id="1588748.HMPREF3182_00539"/>
<evidence type="ECO:0000256" key="14">
    <source>
        <dbReference type="PIRSR" id="PIRSR000098-1"/>
    </source>
</evidence>
<evidence type="ECO:0000256" key="6">
    <source>
        <dbReference type="ARBA" id="ARBA00013376"/>
    </source>
</evidence>
<dbReference type="GO" id="GO:0004412">
    <property type="term" value="F:homoserine dehydrogenase activity"/>
    <property type="evidence" value="ECO:0007669"/>
    <property type="project" value="UniProtKB-EC"/>
</dbReference>
<dbReference type="InterPro" id="IPR016204">
    <property type="entry name" value="HDH"/>
</dbReference>
<dbReference type="InterPro" id="IPR001342">
    <property type="entry name" value="HDH_cat"/>
</dbReference>
<evidence type="ECO:0000256" key="12">
    <source>
        <dbReference type="ARBA" id="ARBA00023167"/>
    </source>
</evidence>
<comment type="pathway">
    <text evidence="2 16">Amino-acid biosynthesis; L-threonine biosynthesis; L-threonine from L-aspartate: step 3/5.</text>
</comment>
<evidence type="ECO:0000256" key="1">
    <source>
        <dbReference type="ARBA" id="ARBA00001920"/>
    </source>
</evidence>
<dbReference type="InterPro" id="IPR045865">
    <property type="entry name" value="ACT-like_dom_sf"/>
</dbReference>
<evidence type="ECO:0000256" key="2">
    <source>
        <dbReference type="ARBA" id="ARBA00005056"/>
    </source>
</evidence>
<dbReference type="PROSITE" id="PS01042">
    <property type="entry name" value="HOMOSER_DHGENASE"/>
    <property type="match status" value="1"/>
</dbReference>
<gene>
    <name evidence="19" type="ORF">HMPREF3182_00539</name>
</gene>
<evidence type="ECO:0000313" key="19">
    <source>
        <dbReference type="EMBL" id="KXB92309.1"/>
    </source>
</evidence>
<sequence length="428" mass="46432">MKQVNIALLGCGTVGSGVIELLQHNGALIEEQLHTKISVKRVLVRDVEKYSNLEIAGPVSFTDNFQEIIQDDDISVVVEVMGSADFARECIEQCFHHGKSVVSANKDLIADYGIPLLKLSNMKNVDFQFEASVAGGVPIVRAMYASLNSNRISEIIGIMNGTTNYILSQMTERGISYQQALEEAQAKGYAEADPTNDVSGYDAARKIAILGTLGFHAELTFRDVRVEGIEKITAEDIKHAAEMGYVIKLLAIARQDEEGISLNVHPGLIRKNHPLANVADAYNAICVRGNCVGDVMFYGAGAGSLPTASAVVSDLMNVVMHLNIGMTGQRNFVNHEAKLKSQDRISSPYYLRLMVKNSTGVLADTANVLATYGISIRSLIQKDETAEVAEVVLLIDSSADSIVQQALKKLESLACIYKIANAIRVIEV</sequence>
<dbReference type="PANTHER" id="PTHR43331:SF1">
    <property type="entry name" value="HOMOSERINE DEHYDROGENASE"/>
    <property type="match status" value="1"/>
</dbReference>
<dbReference type="FunFam" id="3.30.360.10:FF:000005">
    <property type="entry name" value="Homoserine dehydrogenase"/>
    <property type="match status" value="1"/>
</dbReference>
<dbReference type="PROSITE" id="PS51671">
    <property type="entry name" value="ACT"/>
    <property type="match status" value="1"/>
</dbReference>
<dbReference type="PATRIC" id="fig|1588748.3.peg.512"/>
<keyword evidence="12 16" id="KW-0486">Methionine biosynthesis</keyword>
<evidence type="ECO:0000256" key="8">
    <source>
        <dbReference type="ARBA" id="ARBA00022697"/>
    </source>
</evidence>
<dbReference type="PIRSF" id="PIRSF000098">
    <property type="entry name" value="Homoser_dehydrog"/>
    <property type="match status" value="1"/>
</dbReference>
<evidence type="ECO:0000256" key="4">
    <source>
        <dbReference type="ARBA" id="ARBA00006753"/>
    </source>
</evidence>
<feature type="domain" description="ACT" evidence="18">
    <location>
        <begin position="350"/>
        <end position="424"/>
    </location>
</feature>
<dbReference type="GO" id="GO:0050661">
    <property type="term" value="F:NADP binding"/>
    <property type="evidence" value="ECO:0007669"/>
    <property type="project" value="InterPro"/>
</dbReference>
<evidence type="ECO:0000256" key="16">
    <source>
        <dbReference type="RuleBase" id="RU000579"/>
    </source>
</evidence>
<dbReference type="RefSeq" id="WP_007392942.1">
    <property type="nucleotide sequence ID" value="NZ_KQ960934.1"/>
</dbReference>
<evidence type="ECO:0000259" key="18">
    <source>
        <dbReference type="PROSITE" id="PS51671"/>
    </source>
</evidence>
<dbReference type="EC" id="1.1.1.3" evidence="5 16"/>
<comment type="catalytic activity">
    <reaction evidence="13">
        <text>L-homoserine + NADP(+) = L-aspartate 4-semialdehyde + NADPH + H(+)</text>
        <dbReference type="Rhea" id="RHEA:15761"/>
        <dbReference type="ChEBI" id="CHEBI:15378"/>
        <dbReference type="ChEBI" id="CHEBI:57476"/>
        <dbReference type="ChEBI" id="CHEBI:57783"/>
        <dbReference type="ChEBI" id="CHEBI:58349"/>
        <dbReference type="ChEBI" id="CHEBI:537519"/>
        <dbReference type="EC" id="1.1.1.3"/>
    </reaction>
    <physiologicalReaction direction="right-to-left" evidence="13">
        <dbReference type="Rhea" id="RHEA:15763"/>
    </physiologicalReaction>
</comment>
<organism evidence="19 20">
    <name type="scientific">Megasphaera hutchinsoni</name>
    <dbReference type="NCBI Taxonomy" id="1588748"/>
    <lineage>
        <taxon>Bacteria</taxon>
        <taxon>Bacillati</taxon>
        <taxon>Bacillota</taxon>
        <taxon>Negativicutes</taxon>
        <taxon>Veillonellales</taxon>
        <taxon>Veillonellaceae</taxon>
        <taxon>Megasphaera</taxon>
    </lineage>
</organism>
<comment type="pathway">
    <text evidence="3 16">Amino-acid biosynthesis; L-methionine biosynthesis via de novo pathway; L-homoserine from L-aspartate: step 3/3.</text>
</comment>
<name>A0A134CJL6_9FIRM</name>
<evidence type="ECO:0000256" key="13">
    <source>
        <dbReference type="ARBA" id="ARBA00048841"/>
    </source>
</evidence>
<evidence type="ECO:0000313" key="20">
    <source>
        <dbReference type="Proteomes" id="UP000070160"/>
    </source>
</evidence>
<dbReference type="SUPFAM" id="SSF55021">
    <property type="entry name" value="ACT-like"/>
    <property type="match status" value="1"/>
</dbReference>
<dbReference type="NCBIfam" id="NF004976">
    <property type="entry name" value="PRK06349.1"/>
    <property type="match status" value="1"/>
</dbReference>
<dbReference type="Pfam" id="PF03447">
    <property type="entry name" value="NAD_binding_3"/>
    <property type="match status" value="1"/>
</dbReference>
<feature type="active site" description="Proton donor" evidence="14">
    <location>
        <position position="206"/>
    </location>
</feature>
<keyword evidence="11" id="KW-0915">Sodium</keyword>
<dbReference type="GO" id="GO:0009086">
    <property type="term" value="P:methionine biosynthetic process"/>
    <property type="evidence" value="ECO:0007669"/>
    <property type="project" value="UniProtKB-KW"/>
</dbReference>
<feature type="binding site" evidence="15">
    <location>
        <position position="191"/>
    </location>
    <ligand>
        <name>L-homoserine</name>
        <dbReference type="ChEBI" id="CHEBI:57476"/>
    </ligand>
</feature>
<dbReference type="InterPro" id="IPR005106">
    <property type="entry name" value="Asp/hSer_DH_NAD-bd"/>
</dbReference>
<comment type="cofactor">
    <cofactor evidence="1">
        <name>a metal cation</name>
        <dbReference type="ChEBI" id="CHEBI:25213"/>
    </cofactor>
</comment>
<evidence type="ECO:0000256" key="3">
    <source>
        <dbReference type="ARBA" id="ARBA00005062"/>
    </source>
</evidence>